<proteinExistence type="predicted"/>
<keyword evidence="2" id="KW-1133">Transmembrane helix</keyword>
<evidence type="ECO:0000313" key="4">
    <source>
        <dbReference type="Proteomes" id="UP000242699"/>
    </source>
</evidence>
<dbReference type="AlphaFoldDB" id="A0A2T2WTW1"/>
<feature type="region of interest" description="Disordered" evidence="1">
    <location>
        <begin position="72"/>
        <end position="92"/>
    </location>
</feature>
<sequence>MEVYEAGGSSGKSDSSTWIWVLLLGGVAVWLWWRSKNGQSLLPSSLSGALGQIESTVGGALGANQAANVTSATTSSSTSSGTSWANRAPEPSTAMTYHAGSTASLGFSAQNFASKLGLSKQYGVYYPTQSVNSGGALNMNAKPVVVNYSNTANPAAPSQWQTNVLEEVQSGQIKPDTASQQSAADKYVATANSDIESYLKAHKAQYGNYTGYVKVPLGGGNWTDAYVTNGQYS</sequence>
<gene>
    <name evidence="3" type="ORF">C7B43_16450</name>
</gene>
<dbReference type="Proteomes" id="UP000242699">
    <property type="component" value="Unassembled WGS sequence"/>
</dbReference>
<reference evidence="3 4" key="1">
    <citation type="journal article" date="2014" name="BMC Genomics">
        <title>Comparison of environmental and isolate Sulfobacillus genomes reveals diverse carbon, sulfur, nitrogen, and hydrogen metabolisms.</title>
        <authorList>
            <person name="Justice N.B."/>
            <person name="Norman A."/>
            <person name="Brown C.T."/>
            <person name="Singh A."/>
            <person name="Thomas B.C."/>
            <person name="Banfield J.F."/>
        </authorList>
    </citation>
    <scope>NUCLEOTIDE SEQUENCE [LARGE SCALE GENOMIC DNA]</scope>
    <source>
        <strain evidence="3">AMDSBA1</strain>
    </source>
</reference>
<feature type="compositionally biased region" description="Low complexity" evidence="1">
    <location>
        <begin position="72"/>
        <end position="83"/>
    </location>
</feature>
<name>A0A2T2WTW1_9FIRM</name>
<organism evidence="3 4">
    <name type="scientific">Sulfobacillus benefaciens</name>
    <dbReference type="NCBI Taxonomy" id="453960"/>
    <lineage>
        <taxon>Bacteria</taxon>
        <taxon>Bacillati</taxon>
        <taxon>Bacillota</taxon>
        <taxon>Clostridia</taxon>
        <taxon>Eubacteriales</taxon>
        <taxon>Clostridiales Family XVII. Incertae Sedis</taxon>
        <taxon>Sulfobacillus</taxon>
    </lineage>
</organism>
<feature type="transmembrane region" description="Helical" evidence="2">
    <location>
        <begin position="17"/>
        <end position="33"/>
    </location>
</feature>
<evidence type="ECO:0000313" key="3">
    <source>
        <dbReference type="EMBL" id="PSR25633.1"/>
    </source>
</evidence>
<dbReference type="EMBL" id="PXYT01000052">
    <property type="protein sequence ID" value="PSR25633.1"/>
    <property type="molecule type" value="Genomic_DNA"/>
</dbReference>
<evidence type="ECO:0000256" key="1">
    <source>
        <dbReference type="SAM" id="MobiDB-lite"/>
    </source>
</evidence>
<protein>
    <submittedName>
        <fullName evidence="3">Uncharacterized protein</fullName>
    </submittedName>
</protein>
<evidence type="ECO:0000256" key="2">
    <source>
        <dbReference type="SAM" id="Phobius"/>
    </source>
</evidence>
<keyword evidence="2" id="KW-0472">Membrane</keyword>
<keyword evidence="2" id="KW-0812">Transmembrane</keyword>
<comment type="caution">
    <text evidence="3">The sequence shown here is derived from an EMBL/GenBank/DDBJ whole genome shotgun (WGS) entry which is preliminary data.</text>
</comment>
<accession>A0A2T2WTW1</accession>